<dbReference type="PROSITE" id="PS51186">
    <property type="entry name" value="GNAT"/>
    <property type="match status" value="1"/>
</dbReference>
<feature type="domain" description="N-acetyltransferase" evidence="1">
    <location>
        <begin position="26"/>
        <end position="193"/>
    </location>
</feature>
<dbReference type="PANTHER" id="PTHR43792">
    <property type="entry name" value="GNAT FAMILY, PUTATIVE (AFU_ORTHOLOGUE AFUA_3G00765)-RELATED-RELATED"/>
    <property type="match status" value="1"/>
</dbReference>
<reference evidence="3" key="1">
    <citation type="journal article" date="2019" name="Int. J. Syst. Evol. Microbiol.">
        <title>The Global Catalogue of Microorganisms (GCM) 10K type strain sequencing project: providing services to taxonomists for standard genome sequencing and annotation.</title>
        <authorList>
            <consortium name="The Broad Institute Genomics Platform"/>
            <consortium name="The Broad Institute Genome Sequencing Center for Infectious Disease"/>
            <person name="Wu L."/>
            <person name="Ma J."/>
        </authorList>
    </citation>
    <scope>NUCLEOTIDE SEQUENCE [LARGE SCALE GENOMIC DNA]</scope>
    <source>
        <strain evidence="3">JCM 14303</strain>
    </source>
</reference>
<dbReference type="SUPFAM" id="SSF55729">
    <property type="entry name" value="Acyl-CoA N-acyltransferases (Nat)"/>
    <property type="match status" value="1"/>
</dbReference>
<protein>
    <submittedName>
        <fullName evidence="2">GNAT family N-acetyltransferase</fullName>
    </submittedName>
</protein>
<accession>A0ABP4L5E4</accession>
<dbReference type="InterPro" id="IPR000182">
    <property type="entry name" value="GNAT_dom"/>
</dbReference>
<dbReference type="Pfam" id="PF13302">
    <property type="entry name" value="Acetyltransf_3"/>
    <property type="match status" value="1"/>
</dbReference>
<dbReference type="InterPro" id="IPR051531">
    <property type="entry name" value="N-acetyltransferase"/>
</dbReference>
<dbReference type="EMBL" id="BAAANC010000001">
    <property type="protein sequence ID" value="GAA1515023.1"/>
    <property type="molecule type" value="Genomic_DNA"/>
</dbReference>
<dbReference type="Proteomes" id="UP001500363">
    <property type="component" value="Unassembled WGS sequence"/>
</dbReference>
<evidence type="ECO:0000313" key="2">
    <source>
        <dbReference type="EMBL" id="GAA1515023.1"/>
    </source>
</evidence>
<name>A0ABP4L5E4_9ACTN</name>
<organism evidence="2 3">
    <name type="scientific">Kribbella lupini</name>
    <dbReference type="NCBI Taxonomy" id="291602"/>
    <lineage>
        <taxon>Bacteria</taxon>
        <taxon>Bacillati</taxon>
        <taxon>Actinomycetota</taxon>
        <taxon>Actinomycetes</taxon>
        <taxon>Propionibacteriales</taxon>
        <taxon>Kribbellaceae</taxon>
        <taxon>Kribbella</taxon>
    </lineage>
</organism>
<keyword evidence="3" id="KW-1185">Reference proteome</keyword>
<dbReference type="InterPro" id="IPR016181">
    <property type="entry name" value="Acyl_CoA_acyltransferase"/>
</dbReference>
<comment type="caution">
    <text evidence="2">The sequence shown here is derived from an EMBL/GenBank/DDBJ whole genome shotgun (WGS) entry which is preliminary data.</text>
</comment>
<dbReference type="Gene3D" id="3.40.630.30">
    <property type="match status" value="1"/>
</dbReference>
<dbReference type="PANTHER" id="PTHR43792:SF16">
    <property type="entry name" value="N-ACETYLTRANSFERASE DOMAIN-CONTAINING PROTEIN"/>
    <property type="match status" value="1"/>
</dbReference>
<proteinExistence type="predicted"/>
<evidence type="ECO:0000259" key="1">
    <source>
        <dbReference type="PROSITE" id="PS51186"/>
    </source>
</evidence>
<gene>
    <name evidence="2" type="ORF">GCM10009741_11810</name>
</gene>
<sequence length="201" mass="22452">MKSGCPEVRATARITRMETYLETERLVLRRFTTGDVELLVELDSDLEVMRFLSGQVTARDEIENKVLPGMLDVYARHPGLGTFAAHEKATGEFVGWFGLQPTGTAGVLDVGYRLRRQTWGRGYATEGTRALIAKAFTELGAERVVADTMAVNTRSRRVMVKSGLRFVRVFHVAFEDPLPGTEHGEVEYALDRETWLAGTRA</sequence>
<evidence type="ECO:0000313" key="3">
    <source>
        <dbReference type="Proteomes" id="UP001500363"/>
    </source>
</evidence>